<dbReference type="PANTHER" id="PTHR22896">
    <property type="entry name" value="CDK5 AND ABL1 ENZYME SUBSTRATE 1"/>
    <property type="match status" value="1"/>
</dbReference>
<gene>
    <name evidence="1" type="ORF">HK100_000482</name>
</gene>
<sequence length="78" mass="8986">MIEVGKLQDMELSSVASAFVYFEKLVVKTIEKVLEVSPKEVFQQEFSVFAALEFTLFVPLWQIMPHLDRIIEVSGEHI</sequence>
<protein>
    <submittedName>
        <fullName evidence="1">Uncharacterized protein</fullName>
    </submittedName>
</protein>
<dbReference type="GO" id="GO:0051726">
    <property type="term" value="P:regulation of cell cycle"/>
    <property type="evidence" value="ECO:0007669"/>
    <property type="project" value="InterPro"/>
</dbReference>
<evidence type="ECO:0000313" key="1">
    <source>
        <dbReference type="EMBL" id="KAJ3119006.1"/>
    </source>
</evidence>
<reference evidence="1" key="1">
    <citation type="submission" date="2020-05" db="EMBL/GenBank/DDBJ databases">
        <title>Phylogenomic resolution of chytrid fungi.</title>
        <authorList>
            <person name="Stajich J.E."/>
            <person name="Amses K."/>
            <person name="Simmons R."/>
            <person name="Seto K."/>
            <person name="Myers J."/>
            <person name="Bonds A."/>
            <person name="Quandt C.A."/>
            <person name="Barry K."/>
            <person name="Liu P."/>
            <person name="Grigoriev I."/>
            <person name="Longcore J.E."/>
            <person name="James T.Y."/>
        </authorList>
    </citation>
    <scope>NUCLEOTIDE SEQUENCE</scope>
    <source>
        <strain evidence="1">JEL0513</strain>
    </source>
</reference>
<accession>A0AAD5SY74</accession>
<dbReference type="Proteomes" id="UP001211907">
    <property type="component" value="Unassembled WGS sequence"/>
</dbReference>
<comment type="caution">
    <text evidence="1">The sequence shown here is derived from an EMBL/GenBank/DDBJ whole genome shotgun (WGS) entry which is preliminary data.</text>
</comment>
<organism evidence="1 2">
    <name type="scientific">Physocladia obscura</name>
    <dbReference type="NCBI Taxonomy" id="109957"/>
    <lineage>
        <taxon>Eukaryota</taxon>
        <taxon>Fungi</taxon>
        <taxon>Fungi incertae sedis</taxon>
        <taxon>Chytridiomycota</taxon>
        <taxon>Chytridiomycota incertae sedis</taxon>
        <taxon>Chytridiomycetes</taxon>
        <taxon>Chytridiales</taxon>
        <taxon>Chytriomycetaceae</taxon>
        <taxon>Physocladia</taxon>
    </lineage>
</organism>
<evidence type="ECO:0000313" key="2">
    <source>
        <dbReference type="Proteomes" id="UP001211907"/>
    </source>
</evidence>
<dbReference type="AlphaFoldDB" id="A0AAD5SY74"/>
<dbReference type="EMBL" id="JADGJH010001099">
    <property type="protein sequence ID" value="KAJ3119006.1"/>
    <property type="molecule type" value="Genomic_DNA"/>
</dbReference>
<dbReference type="PANTHER" id="PTHR22896:SF0">
    <property type="entry name" value="CYCLIN N-TERMINAL DOMAIN-CONTAINING PROTEIN"/>
    <property type="match status" value="1"/>
</dbReference>
<name>A0AAD5SY74_9FUNG</name>
<dbReference type="InterPro" id="IPR012388">
    <property type="entry name" value="CABLES1/2"/>
</dbReference>
<keyword evidence="2" id="KW-1185">Reference proteome</keyword>
<proteinExistence type="predicted"/>